<evidence type="ECO:0000313" key="3">
    <source>
        <dbReference type="Proteomes" id="UP000546162"/>
    </source>
</evidence>
<keyword evidence="1" id="KW-0732">Signal</keyword>
<dbReference type="RefSeq" id="WP_185044081.1">
    <property type="nucleotide sequence ID" value="NZ_BAABFG010000005.1"/>
</dbReference>
<gene>
    <name evidence="2" type="ORF">BJY16_007294</name>
</gene>
<evidence type="ECO:0000313" key="2">
    <source>
        <dbReference type="EMBL" id="MBB4743835.1"/>
    </source>
</evidence>
<dbReference type="InterPro" id="IPR011024">
    <property type="entry name" value="G_crystallin-like"/>
</dbReference>
<organism evidence="2 3">
    <name type="scientific">Actinoplanes octamycinicus</name>
    <dbReference type="NCBI Taxonomy" id="135948"/>
    <lineage>
        <taxon>Bacteria</taxon>
        <taxon>Bacillati</taxon>
        <taxon>Actinomycetota</taxon>
        <taxon>Actinomycetes</taxon>
        <taxon>Micromonosporales</taxon>
        <taxon>Micromonosporaceae</taxon>
        <taxon>Actinoplanes</taxon>
    </lineage>
</organism>
<keyword evidence="3" id="KW-1185">Reference proteome</keyword>
<dbReference type="PROSITE" id="PS51318">
    <property type="entry name" value="TAT"/>
    <property type="match status" value="1"/>
</dbReference>
<dbReference type="EMBL" id="JACHNB010000001">
    <property type="protein sequence ID" value="MBB4743835.1"/>
    <property type="molecule type" value="Genomic_DNA"/>
</dbReference>
<feature type="signal peptide" evidence="1">
    <location>
        <begin position="1"/>
        <end position="36"/>
    </location>
</feature>
<feature type="chain" id="PRO_5031540907" description="Peptidase inhibitor family I36" evidence="1">
    <location>
        <begin position="37"/>
        <end position="129"/>
    </location>
</feature>
<comment type="caution">
    <text evidence="2">The sequence shown here is derived from an EMBL/GenBank/DDBJ whole genome shotgun (WGS) entry which is preliminary data.</text>
</comment>
<dbReference type="Proteomes" id="UP000546162">
    <property type="component" value="Unassembled WGS sequence"/>
</dbReference>
<reference evidence="2 3" key="1">
    <citation type="submission" date="2020-08" db="EMBL/GenBank/DDBJ databases">
        <title>Sequencing the genomes of 1000 actinobacteria strains.</title>
        <authorList>
            <person name="Klenk H.-P."/>
        </authorList>
    </citation>
    <scope>NUCLEOTIDE SEQUENCE [LARGE SCALE GENOMIC DNA]</scope>
    <source>
        <strain evidence="2 3">DSM 45809</strain>
    </source>
</reference>
<evidence type="ECO:0008006" key="4">
    <source>
        <dbReference type="Google" id="ProtNLM"/>
    </source>
</evidence>
<dbReference type="AlphaFoldDB" id="A0A7W7MBH8"/>
<dbReference type="InterPro" id="IPR006311">
    <property type="entry name" value="TAT_signal"/>
</dbReference>
<dbReference type="Gene3D" id="2.60.20.10">
    <property type="entry name" value="Crystallins"/>
    <property type="match status" value="1"/>
</dbReference>
<protein>
    <recommendedName>
        <fullName evidence="4">Peptidase inhibitor family I36</fullName>
    </recommendedName>
</protein>
<proteinExistence type="predicted"/>
<sequence>MNRTLRPRTVRRAALATVLTLTASLAGVLAGTPAQAAESCHASGYACLYEHNDFHGFQDDFRADRVLPSRWDNKMSSFRNRTTCAVRLYDSARGTGRYVTVAAGREVRSLGNTFGSFWNDRVSFLDFCP</sequence>
<accession>A0A7W7MBH8</accession>
<evidence type="ECO:0000256" key="1">
    <source>
        <dbReference type="SAM" id="SignalP"/>
    </source>
</evidence>
<dbReference type="SUPFAM" id="SSF49695">
    <property type="entry name" value="gamma-Crystallin-like"/>
    <property type="match status" value="1"/>
</dbReference>
<name>A0A7W7MBH8_9ACTN</name>
<dbReference type="Pfam" id="PF03995">
    <property type="entry name" value="Inhibitor_I36"/>
    <property type="match status" value="1"/>
</dbReference>